<proteinExistence type="predicted"/>
<evidence type="ECO:0000256" key="4">
    <source>
        <dbReference type="ARBA" id="ARBA00023014"/>
    </source>
</evidence>
<dbReference type="Gene3D" id="3.30.70.20">
    <property type="match status" value="2"/>
</dbReference>
<sequence>MAPDESSETESWPDGTPKRETSYVDGQRHGWETTFHPDGQRATRRRWAHGQPLPPGQQWDPHGQRLAVKPDLARSTCIFCGACVGVCPTNAMFLEYNDRDIWIDENCTDCLLCVRVCPVGALTYPAEPQRNTTRTPA</sequence>
<dbReference type="InterPro" id="IPR050157">
    <property type="entry name" value="PSI_iron-sulfur_center"/>
</dbReference>
<feature type="region of interest" description="Disordered" evidence="5">
    <location>
        <begin position="1"/>
        <end position="63"/>
    </location>
</feature>
<dbReference type="GO" id="GO:0046872">
    <property type="term" value="F:metal ion binding"/>
    <property type="evidence" value="ECO:0007669"/>
    <property type="project" value="UniProtKB-KW"/>
</dbReference>
<dbReference type="EMBL" id="KF900844">
    <property type="protein sequence ID" value="AIF08893.1"/>
    <property type="molecule type" value="Genomic_DNA"/>
</dbReference>
<evidence type="ECO:0000259" key="6">
    <source>
        <dbReference type="PROSITE" id="PS51379"/>
    </source>
</evidence>
<feature type="compositionally biased region" description="Basic and acidic residues" evidence="5">
    <location>
        <begin position="16"/>
        <end position="31"/>
    </location>
</feature>
<keyword evidence="2" id="KW-0479">Metal-binding</keyword>
<dbReference type="PROSITE" id="PS00198">
    <property type="entry name" value="4FE4S_FER_1"/>
    <property type="match status" value="2"/>
</dbReference>
<keyword evidence="1" id="KW-0004">4Fe-4S</keyword>
<dbReference type="GO" id="GO:0016491">
    <property type="term" value="F:oxidoreductase activity"/>
    <property type="evidence" value="ECO:0007669"/>
    <property type="project" value="UniProtKB-ARBA"/>
</dbReference>
<dbReference type="GO" id="GO:0051539">
    <property type="term" value="F:4 iron, 4 sulfur cluster binding"/>
    <property type="evidence" value="ECO:0007669"/>
    <property type="project" value="UniProtKB-KW"/>
</dbReference>
<evidence type="ECO:0000256" key="1">
    <source>
        <dbReference type="ARBA" id="ARBA00022485"/>
    </source>
</evidence>
<evidence type="ECO:0000256" key="5">
    <source>
        <dbReference type="SAM" id="MobiDB-lite"/>
    </source>
</evidence>
<dbReference type="Pfam" id="PF14697">
    <property type="entry name" value="Fer4_21"/>
    <property type="match status" value="1"/>
</dbReference>
<dbReference type="Gene3D" id="2.20.110.10">
    <property type="entry name" value="Histone H3 K4-specific methyltransferase SET7/9 N-terminal domain"/>
    <property type="match status" value="1"/>
</dbReference>
<protein>
    <submittedName>
        <fullName evidence="7">Ferredoxin</fullName>
    </submittedName>
</protein>
<dbReference type="PANTHER" id="PTHR24960">
    <property type="entry name" value="PHOTOSYSTEM I IRON-SULFUR CENTER-RELATED"/>
    <property type="match status" value="1"/>
</dbReference>
<keyword evidence="3" id="KW-0408">Iron</keyword>
<dbReference type="InterPro" id="IPR017896">
    <property type="entry name" value="4Fe4S_Fe-S-bd"/>
</dbReference>
<accession>A0A075H4M6</accession>
<evidence type="ECO:0000256" key="2">
    <source>
        <dbReference type="ARBA" id="ARBA00022723"/>
    </source>
</evidence>
<feature type="domain" description="4Fe-4S ferredoxin-type" evidence="6">
    <location>
        <begin position="68"/>
        <end position="97"/>
    </location>
</feature>
<dbReference type="SUPFAM" id="SSF82185">
    <property type="entry name" value="Histone H3 K4-specific methyltransferase SET7/9 N-terminal domain"/>
    <property type="match status" value="1"/>
</dbReference>
<keyword evidence="4" id="KW-0411">Iron-sulfur</keyword>
<feature type="domain" description="4Fe-4S ferredoxin-type" evidence="6">
    <location>
        <begin position="99"/>
        <end position="127"/>
    </location>
</feature>
<evidence type="ECO:0000256" key="3">
    <source>
        <dbReference type="ARBA" id="ARBA00023004"/>
    </source>
</evidence>
<name>A0A075H4M6_9EURY</name>
<dbReference type="InterPro" id="IPR017900">
    <property type="entry name" value="4Fe4S_Fe_S_CS"/>
</dbReference>
<dbReference type="AlphaFoldDB" id="A0A075H4M6"/>
<dbReference type="PROSITE" id="PS51379">
    <property type="entry name" value="4FE4S_FER_2"/>
    <property type="match status" value="2"/>
</dbReference>
<dbReference type="PANTHER" id="PTHR24960:SF79">
    <property type="entry name" value="PHOTOSYSTEM I IRON-SULFUR CENTER"/>
    <property type="match status" value="1"/>
</dbReference>
<organism evidence="7">
    <name type="scientific">uncultured marine group II/III euryarchaeote KM3_33_C12</name>
    <dbReference type="NCBI Taxonomy" id="1456434"/>
    <lineage>
        <taxon>Archaea</taxon>
        <taxon>Methanobacteriati</taxon>
        <taxon>Methanobacteriota</taxon>
        <taxon>environmental samples</taxon>
    </lineage>
</organism>
<evidence type="ECO:0000313" key="7">
    <source>
        <dbReference type="EMBL" id="AIF08893.1"/>
    </source>
</evidence>
<reference evidence="7" key="1">
    <citation type="journal article" date="2014" name="Genome Biol. Evol.">
        <title>Pangenome evidence for extensive interdomain horizontal transfer affecting lineage core and shell genes in uncultured planktonic thaumarchaeota and euryarchaeota.</title>
        <authorList>
            <person name="Deschamps P."/>
            <person name="Zivanovic Y."/>
            <person name="Moreira D."/>
            <person name="Rodriguez-Valera F."/>
            <person name="Lopez-Garcia P."/>
        </authorList>
    </citation>
    <scope>NUCLEOTIDE SEQUENCE</scope>
</reference>
<dbReference type="SUPFAM" id="SSF54862">
    <property type="entry name" value="4Fe-4S ferredoxins"/>
    <property type="match status" value="1"/>
</dbReference>